<protein>
    <submittedName>
        <fullName evidence="2 4">Uncharacterized protein</fullName>
    </submittedName>
</protein>
<evidence type="ECO:0000313" key="3">
    <source>
        <dbReference type="Proteomes" id="UP000267027"/>
    </source>
</evidence>
<evidence type="ECO:0000313" key="2">
    <source>
        <dbReference type="EMBL" id="VDM58385.1"/>
    </source>
</evidence>
<sequence>MATSVSVDSRGAIASSETKTAASSSSQVLRNRLRTTTDLRKAFDFDQKPLSGLVLNFSHHCYSYPF</sequence>
<dbReference type="Proteomes" id="UP000267027">
    <property type="component" value="Unassembled WGS sequence"/>
</dbReference>
<reference evidence="2 3" key="2">
    <citation type="submission" date="2018-11" db="EMBL/GenBank/DDBJ databases">
        <authorList>
            <consortium name="Pathogen Informatics"/>
        </authorList>
    </citation>
    <scope>NUCLEOTIDE SEQUENCE [LARGE SCALE GENOMIC DNA]</scope>
    <source>
        <strain evidence="2 3">Costa Rica</strain>
    </source>
</reference>
<feature type="region of interest" description="Disordered" evidence="1">
    <location>
        <begin position="1"/>
        <end position="27"/>
    </location>
</feature>
<proteinExistence type="predicted"/>
<feature type="compositionally biased region" description="Low complexity" evidence="1">
    <location>
        <begin position="12"/>
        <end position="27"/>
    </location>
</feature>
<accession>A0A0R3PNV5</accession>
<dbReference type="WBParaSite" id="ACOC_0000679901-mRNA-1">
    <property type="protein sequence ID" value="ACOC_0000679901-mRNA-1"/>
    <property type="gene ID" value="ACOC_0000679901"/>
</dbReference>
<gene>
    <name evidence="2" type="ORF">ACOC_LOCUS6800</name>
</gene>
<name>A0A0R3PNV5_ANGCS</name>
<reference evidence="4" key="1">
    <citation type="submission" date="2017-02" db="UniProtKB">
        <authorList>
            <consortium name="WormBaseParasite"/>
        </authorList>
    </citation>
    <scope>IDENTIFICATION</scope>
</reference>
<dbReference type="AlphaFoldDB" id="A0A0R3PNV5"/>
<evidence type="ECO:0000313" key="4">
    <source>
        <dbReference type="WBParaSite" id="ACOC_0000679901-mRNA-1"/>
    </source>
</evidence>
<keyword evidence="3" id="KW-1185">Reference proteome</keyword>
<organism evidence="4">
    <name type="scientific">Angiostrongylus costaricensis</name>
    <name type="common">Nematode worm</name>
    <dbReference type="NCBI Taxonomy" id="334426"/>
    <lineage>
        <taxon>Eukaryota</taxon>
        <taxon>Metazoa</taxon>
        <taxon>Ecdysozoa</taxon>
        <taxon>Nematoda</taxon>
        <taxon>Chromadorea</taxon>
        <taxon>Rhabditida</taxon>
        <taxon>Rhabditina</taxon>
        <taxon>Rhabditomorpha</taxon>
        <taxon>Strongyloidea</taxon>
        <taxon>Metastrongylidae</taxon>
        <taxon>Angiostrongylus</taxon>
    </lineage>
</organism>
<dbReference type="EMBL" id="UYYA01003978">
    <property type="protein sequence ID" value="VDM58385.1"/>
    <property type="molecule type" value="Genomic_DNA"/>
</dbReference>
<evidence type="ECO:0000256" key="1">
    <source>
        <dbReference type="SAM" id="MobiDB-lite"/>
    </source>
</evidence>